<evidence type="ECO:0000313" key="9">
    <source>
        <dbReference type="Proteomes" id="UP000472265"/>
    </source>
</evidence>
<organism evidence="8 9">
    <name type="scientific">Sparus aurata</name>
    <name type="common">Gilthead sea bream</name>
    <dbReference type="NCBI Taxonomy" id="8175"/>
    <lineage>
        <taxon>Eukaryota</taxon>
        <taxon>Metazoa</taxon>
        <taxon>Chordata</taxon>
        <taxon>Craniata</taxon>
        <taxon>Vertebrata</taxon>
        <taxon>Euteleostomi</taxon>
        <taxon>Actinopterygii</taxon>
        <taxon>Neopterygii</taxon>
        <taxon>Teleostei</taxon>
        <taxon>Neoteleostei</taxon>
        <taxon>Acanthomorphata</taxon>
        <taxon>Eupercaria</taxon>
        <taxon>Spariformes</taxon>
        <taxon>Sparidae</taxon>
        <taxon>Sparus</taxon>
    </lineage>
</organism>
<dbReference type="Gene3D" id="1.10.10.10">
    <property type="entry name" value="Winged helix-like DNA-binding domain superfamily/Winged helix DNA-binding domain"/>
    <property type="match status" value="1"/>
</dbReference>
<dbReference type="GO" id="GO:0043565">
    <property type="term" value="F:sequence-specific DNA binding"/>
    <property type="evidence" value="ECO:0007669"/>
    <property type="project" value="InterPro"/>
</dbReference>
<accession>A0A671TPM3</accession>
<name>A0A671TPM3_SPAAU</name>
<sequence length="387" mass="42220">MDAGGSPLPDCINPNNFPAKLWRLVNNPECRAIGWDRDGECVVFDRHLLQKQVLSLRSSSPDNADAFKTTNFSSFVRQLNLYGFKKTDPVLKEENHGHGAMYHHYYNPNFKKNHPELVASLRRLTAHNKAKLQAGLDVRCRPRSQRLGGSGTGINKSVNAGSPSLHQESASPHQPKKAQAVTAHSGTPVPPRYLIRGPGAALSPDVFAKDKGTPVPLSHHYIGVASSSNAVHPQQNLLAHTNYGNPNFPTINPSGAPFLPGFYSSVYQCCQSNLLASHLAGSGILIGPFSTQSYDQSGYPVNIHNQDPQINKQQITMAMQGNAHVVKFKQLEEYVLSAPERMPEDAICEITTDDANNTEVEDSPRDTSQTHNSSCTGSQPNPLISTC</sequence>
<dbReference type="GO" id="GO:0005634">
    <property type="term" value="C:nucleus"/>
    <property type="evidence" value="ECO:0007669"/>
    <property type="project" value="UniProtKB-SubCell"/>
</dbReference>
<gene>
    <name evidence="8" type="primary">hsf5</name>
</gene>
<dbReference type="Pfam" id="PF00447">
    <property type="entry name" value="HSF_DNA-bind"/>
    <property type="match status" value="1"/>
</dbReference>
<feature type="region of interest" description="Disordered" evidence="6">
    <location>
        <begin position="354"/>
        <end position="387"/>
    </location>
</feature>
<feature type="domain" description="HSF-type DNA-binding" evidence="7">
    <location>
        <begin position="13"/>
        <end position="124"/>
    </location>
</feature>
<dbReference type="InterPro" id="IPR000232">
    <property type="entry name" value="HSF_DNA-bd"/>
</dbReference>
<dbReference type="OMA" id="CINPNNF"/>
<dbReference type="SMART" id="SM00415">
    <property type="entry name" value="HSF"/>
    <property type="match status" value="1"/>
</dbReference>
<evidence type="ECO:0000256" key="5">
    <source>
        <dbReference type="RuleBase" id="RU004020"/>
    </source>
</evidence>
<dbReference type="InterPro" id="IPR036390">
    <property type="entry name" value="WH_DNA-bd_sf"/>
</dbReference>
<dbReference type="PANTHER" id="PTHR10015">
    <property type="entry name" value="HEAT SHOCK TRANSCRIPTION FACTOR"/>
    <property type="match status" value="1"/>
</dbReference>
<keyword evidence="3" id="KW-0238">DNA-binding</keyword>
<comment type="similarity">
    <text evidence="2 5">Belongs to the HSF family.</text>
</comment>
<feature type="compositionally biased region" description="Polar residues" evidence="6">
    <location>
        <begin position="366"/>
        <end position="387"/>
    </location>
</feature>
<keyword evidence="9" id="KW-1185">Reference proteome</keyword>
<dbReference type="InParanoid" id="A0A671TPM3"/>
<dbReference type="InterPro" id="IPR036388">
    <property type="entry name" value="WH-like_DNA-bd_sf"/>
</dbReference>
<dbReference type="FunCoup" id="A0A671TPM3">
    <property type="interactions" value="40"/>
</dbReference>
<keyword evidence="4" id="KW-0539">Nucleus</keyword>
<feature type="region of interest" description="Disordered" evidence="6">
    <location>
        <begin position="140"/>
        <end position="177"/>
    </location>
</feature>
<dbReference type="Ensembl" id="ENSSAUT00010004297.1">
    <property type="protein sequence ID" value="ENSSAUP00010003978.1"/>
    <property type="gene ID" value="ENSSAUG00010002075.1"/>
</dbReference>
<dbReference type="GeneTree" id="ENSGT00510000048674"/>
<dbReference type="SUPFAM" id="SSF46785">
    <property type="entry name" value="Winged helix' DNA-binding domain"/>
    <property type="match status" value="1"/>
</dbReference>
<evidence type="ECO:0000259" key="7">
    <source>
        <dbReference type="SMART" id="SM00415"/>
    </source>
</evidence>
<dbReference type="Proteomes" id="UP000472265">
    <property type="component" value="Chromosome 13"/>
</dbReference>
<comment type="subcellular location">
    <subcellularLocation>
        <location evidence="1">Nucleus</location>
    </subcellularLocation>
</comment>
<evidence type="ECO:0000256" key="1">
    <source>
        <dbReference type="ARBA" id="ARBA00004123"/>
    </source>
</evidence>
<reference evidence="8" key="2">
    <citation type="submission" date="2025-08" db="UniProtKB">
        <authorList>
            <consortium name="Ensembl"/>
        </authorList>
    </citation>
    <scope>IDENTIFICATION</scope>
</reference>
<dbReference type="PANTHER" id="PTHR10015:SF336">
    <property type="entry name" value="HEAT SHOCK TRANSCRIPTION FACTOR, Y-LINKED"/>
    <property type="match status" value="1"/>
</dbReference>
<evidence type="ECO:0000256" key="2">
    <source>
        <dbReference type="ARBA" id="ARBA00006403"/>
    </source>
</evidence>
<evidence type="ECO:0000256" key="6">
    <source>
        <dbReference type="SAM" id="MobiDB-lite"/>
    </source>
</evidence>
<feature type="compositionally biased region" description="Polar residues" evidence="6">
    <location>
        <begin position="153"/>
        <end position="172"/>
    </location>
</feature>
<evidence type="ECO:0000313" key="8">
    <source>
        <dbReference type="Ensembl" id="ENSSAUP00010003978.1"/>
    </source>
</evidence>
<reference evidence="8" key="3">
    <citation type="submission" date="2025-09" db="UniProtKB">
        <authorList>
            <consortium name="Ensembl"/>
        </authorList>
    </citation>
    <scope>IDENTIFICATION</scope>
</reference>
<dbReference type="AlphaFoldDB" id="A0A671TPM3"/>
<protein>
    <recommendedName>
        <fullName evidence="7">HSF-type DNA-binding domain-containing protein</fullName>
    </recommendedName>
</protein>
<dbReference type="GO" id="GO:0003700">
    <property type="term" value="F:DNA-binding transcription factor activity"/>
    <property type="evidence" value="ECO:0007669"/>
    <property type="project" value="InterPro"/>
</dbReference>
<evidence type="ECO:0000256" key="4">
    <source>
        <dbReference type="ARBA" id="ARBA00023242"/>
    </source>
</evidence>
<reference evidence="8" key="1">
    <citation type="submission" date="2021-04" db="EMBL/GenBank/DDBJ databases">
        <authorList>
            <consortium name="Wellcome Sanger Institute Data Sharing"/>
        </authorList>
    </citation>
    <scope>NUCLEOTIDE SEQUENCE [LARGE SCALE GENOMIC DNA]</scope>
</reference>
<proteinExistence type="inferred from homology"/>
<evidence type="ECO:0000256" key="3">
    <source>
        <dbReference type="ARBA" id="ARBA00023125"/>
    </source>
</evidence>